<evidence type="ECO:0000256" key="19">
    <source>
        <dbReference type="ARBA" id="ARBA00022729"/>
    </source>
</evidence>
<evidence type="ECO:0000256" key="36">
    <source>
        <dbReference type="ARBA" id="ARBA00048773"/>
    </source>
</evidence>
<comment type="cofactor">
    <cofactor evidence="2">
        <name>Mg(2+)</name>
        <dbReference type="ChEBI" id="CHEBI:18420"/>
    </cofactor>
</comment>
<evidence type="ECO:0000256" key="21">
    <source>
        <dbReference type="ARBA" id="ARBA00022777"/>
    </source>
</evidence>
<evidence type="ECO:0000259" key="38">
    <source>
        <dbReference type="PROSITE" id="PS50011"/>
    </source>
</evidence>
<keyword evidence="32" id="KW-0464">Manganese</keyword>
<comment type="catalytic activity">
    <reaction evidence="36">
        <text>L-threonyl-[receptor-protein] + ATP = O-phospho-L-threonyl-[receptor-protein] + ADP + H(+)</text>
        <dbReference type="Rhea" id="RHEA:44880"/>
        <dbReference type="Rhea" id="RHEA-COMP:11024"/>
        <dbReference type="Rhea" id="RHEA-COMP:11025"/>
        <dbReference type="ChEBI" id="CHEBI:15378"/>
        <dbReference type="ChEBI" id="CHEBI:30013"/>
        <dbReference type="ChEBI" id="CHEBI:30616"/>
        <dbReference type="ChEBI" id="CHEBI:61977"/>
        <dbReference type="ChEBI" id="CHEBI:456216"/>
        <dbReference type="EC" id="2.7.11.30"/>
    </reaction>
</comment>
<evidence type="ECO:0000256" key="22">
    <source>
        <dbReference type="ARBA" id="ARBA00022782"/>
    </source>
</evidence>
<evidence type="ECO:0000256" key="28">
    <source>
        <dbReference type="ARBA" id="ARBA00023136"/>
    </source>
</evidence>
<dbReference type="GO" id="GO:0005923">
    <property type="term" value="C:bicellular tight junction"/>
    <property type="evidence" value="ECO:0007669"/>
    <property type="project" value="UniProtKB-SubCell"/>
</dbReference>
<keyword evidence="18" id="KW-0479">Metal-binding</keyword>
<evidence type="ECO:0000256" key="2">
    <source>
        <dbReference type="ARBA" id="ARBA00001946"/>
    </source>
</evidence>
<dbReference type="Pfam" id="PF00069">
    <property type="entry name" value="Pkinase"/>
    <property type="match status" value="1"/>
</dbReference>
<name>A0A672TE66_SINGR</name>
<dbReference type="PROSITE" id="PS00108">
    <property type="entry name" value="PROTEIN_KINASE_ST"/>
    <property type="match status" value="1"/>
</dbReference>
<dbReference type="InterPro" id="IPR003605">
    <property type="entry name" value="GS_dom"/>
</dbReference>
<comment type="similarity">
    <text evidence="7">Belongs to the protein kinase superfamily. TKL Ser/Thr protein kinase family. TGFB receptor subfamily.</text>
</comment>
<keyword evidence="12" id="KW-0723">Serine/threonine-protein kinase</keyword>
<evidence type="ECO:0000256" key="6">
    <source>
        <dbReference type="ARBA" id="ARBA00004435"/>
    </source>
</evidence>
<keyword evidence="27 37" id="KW-1133">Transmembrane helix</keyword>
<evidence type="ECO:0000256" key="8">
    <source>
        <dbReference type="ARBA" id="ARBA00012401"/>
    </source>
</evidence>
<dbReference type="InterPro" id="IPR000719">
    <property type="entry name" value="Prot_kinase_dom"/>
</dbReference>
<evidence type="ECO:0000256" key="27">
    <source>
        <dbReference type="ARBA" id="ARBA00022989"/>
    </source>
</evidence>
<dbReference type="Pfam" id="PF01064">
    <property type="entry name" value="Activin_recp"/>
    <property type="match status" value="1"/>
</dbReference>
<dbReference type="GO" id="GO:0046332">
    <property type="term" value="F:SMAD binding"/>
    <property type="evidence" value="ECO:0007669"/>
    <property type="project" value="TreeGrafter"/>
</dbReference>
<proteinExistence type="inferred from homology"/>
<dbReference type="SMART" id="SM00220">
    <property type="entry name" value="S_TKc"/>
    <property type="match status" value="1"/>
</dbReference>
<dbReference type="CDD" id="cd23537">
    <property type="entry name" value="TFP_LU_ECD_ALK5"/>
    <property type="match status" value="1"/>
</dbReference>
<dbReference type="InterPro" id="IPR008271">
    <property type="entry name" value="Ser/Thr_kinase_AS"/>
</dbReference>
<dbReference type="GO" id="GO:0046872">
    <property type="term" value="F:metal ion binding"/>
    <property type="evidence" value="ECO:0007669"/>
    <property type="project" value="UniProtKB-KW"/>
</dbReference>
<dbReference type="GO" id="GO:0030154">
    <property type="term" value="P:cell differentiation"/>
    <property type="evidence" value="ECO:0007669"/>
    <property type="project" value="UniProtKB-KW"/>
</dbReference>
<keyword evidence="9" id="KW-0796">Tight junction</keyword>
<dbReference type="PROSITE" id="PS51256">
    <property type="entry name" value="GS"/>
    <property type="match status" value="1"/>
</dbReference>
<feature type="transmembrane region" description="Helical" evidence="37">
    <location>
        <begin position="163"/>
        <end position="186"/>
    </location>
</feature>
<keyword evidence="11" id="KW-1017">Isopeptide bond</keyword>
<keyword evidence="23" id="KW-0067">ATP-binding</keyword>
<dbReference type="Gene3D" id="2.10.60.10">
    <property type="entry name" value="CD59"/>
    <property type="match status" value="1"/>
</dbReference>
<evidence type="ECO:0000256" key="37">
    <source>
        <dbReference type="SAM" id="Phobius"/>
    </source>
</evidence>
<dbReference type="InterPro" id="IPR000472">
    <property type="entry name" value="Activin_recp"/>
</dbReference>
<dbReference type="EC" id="2.7.11.30" evidence="8"/>
<feature type="domain" description="GS" evidence="39">
    <location>
        <begin position="214"/>
        <end position="231"/>
    </location>
</feature>
<keyword evidence="16 37" id="KW-0812">Transmembrane</keyword>
<keyword evidence="24" id="KW-0460">Magnesium</keyword>
<reference evidence="40" key="2">
    <citation type="submission" date="2025-09" db="UniProtKB">
        <authorList>
            <consortium name="Ensembl"/>
        </authorList>
    </citation>
    <scope>IDENTIFICATION</scope>
</reference>
<dbReference type="GO" id="GO:0006915">
    <property type="term" value="P:apoptotic process"/>
    <property type="evidence" value="ECO:0007669"/>
    <property type="project" value="UniProtKB-KW"/>
</dbReference>
<evidence type="ECO:0000256" key="10">
    <source>
        <dbReference type="ARBA" id="ARBA00022475"/>
    </source>
</evidence>
<evidence type="ECO:0000256" key="32">
    <source>
        <dbReference type="ARBA" id="ARBA00023211"/>
    </source>
</evidence>
<accession>A0A672TE66</accession>
<dbReference type="GO" id="GO:0007179">
    <property type="term" value="P:transforming growth factor beta receptor signaling pathway"/>
    <property type="evidence" value="ECO:0007669"/>
    <property type="project" value="TreeGrafter"/>
</dbReference>
<dbReference type="GO" id="GO:0043235">
    <property type="term" value="C:receptor complex"/>
    <property type="evidence" value="ECO:0007669"/>
    <property type="project" value="TreeGrafter"/>
</dbReference>
<gene>
    <name evidence="40" type="primary">tgfbr1b</name>
</gene>
<reference evidence="40" key="1">
    <citation type="submission" date="2025-08" db="UniProtKB">
        <authorList>
            <consortium name="Ensembl"/>
        </authorList>
    </citation>
    <scope>IDENTIFICATION</scope>
</reference>
<keyword evidence="13" id="KW-0597">Phosphoprotein</keyword>
<keyword evidence="14" id="KW-0341">Growth regulation</keyword>
<dbReference type="InParanoid" id="A0A672TE66"/>
<evidence type="ECO:0000259" key="39">
    <source>
        <dbReference type="PROSITE" id="PS51256"/>
    </source>
</evidence>
<keyword evidence="41" id="KW-1185">Reference proteome</keyword>
<evidence type="ECO:0000256" key="23">
    <source>
        <dbReference type="ARBA" id="ARBA00022840"/>
    </source>
</evidence>
<dbReference type="GO" id="GO:0005025">
    <property type="term" value="F:transforming growth factor beta receptor activity, type I"/>
    <property type="evidence" value="ECO:0007669"/>
    <property type="project" value="TreeGrafter"/>
</dbReference>
<dbReference type="InterPro" id="IPR000333">
    <property type="entry name" value="TGFB_receptor"/>
</dbReference>
<feature type="transmembrane region" description="Helical" evidence="37">
    <location>
        <begin position="243"/>
        <end position="264"/>
    </location>
</feature>
<comment type="cofactor">
    <cofactor evidence="1">
        <name>Mn(2+)</name>
        <dbReference type="ChEBI" id="CHEBI:29035"/>
    </cofactor>
</comment>
<dbReference type="Proteomes" id="UP000472262">
    <property type="component" value="Unassembled WGS sequence"/>
</dbReference>
<dbReference type="PROSITE" id="PS50011">
    <property type="entry name" value="PROTEIN_KINASE_DOM"/>
    <property type="match status" value="1"/>
</dbReference>
<evidence type="ECO:0000313" key="40">
    <source>
        <dbReference type="Ensembl" id="ENSSGRP00000112826.1"/>
    </source>
</evidence>
<dbReference type="InterPro" id="IPR045860">
    <property type="entry name" value="Snake_toxin-like_sf"/>
</dbReference>
<evidence type="ECO:0000256" key="31">
    <source>
        <dbReference type="ARBA" id="ARBA00023180"/>
    </source>
</evidence>
<dbReference type="GO" id="GO:0005524">
    <property type="term" value="F:ATP binding"/>
    <property type="evidence" value="ECO:0007669"/>
    <property type="project" value="UniProtKB-KW"/>
</dbReference>
<evidence type="ECO:0000256" key="16">
    <source>
        <dbReference type="ARBA" id="ARBA00022692"/>
    </source>
</evidence>
<evidence type="ECO:0000256" key="33">
    <source>
        <dbReference type="ARBA" id="ARBA00040150"/>
    </source>
</evidence>
<evidence type="ECO:0000256" key="20">
    <source>
        <dbReference type="ARBA" id="ARBA00022741"/>
    </source>
</evidence>
<keyword evidence="26" id="KW-0965">Cell junction</keyword>
<evidence type="ECO:0000256" key="14">
    <source>
        <dbReference type="ARBA" id="ARBA00022604"/>
    </source>
</evidence>
<sequence>MKLKLKLPIPAPLISPPPLSLSLSHNCWSLAEEARARRMRRMRMRMDAIPCRLVLLALFFGARIQHTEATLQCYCHRCPNHTCATDGLCYVSITKSGGVTTQQSWCISENELIPRDRPFVCAPSAKHDTGIYPMCCDTDWCNKNPDPNAFPVPTQKPPALGPVAFAALIAGPVCVVCFLMVPIFYICHSRSVLHHRVPNEEDRSMDHPFITVGTTLKDLIYDMTTSGSGSGNSHRKHATTHHLYTAILPIHLFNMLLMFFLWLVSDYHEHGSLFDYLNRYTVTVEGMIKLSLSTASGLAHLHMEIVGTQGKPAIAHRDLKSKNILVKKNGTCCIADLGLAVRHDSATDTIDIAPNHRVGTKRYMAPEVLDDSINMKHFESFKRADIYAMGLVFWEIASRCSIGGIHEDYQLPYYDLVQSDPSVEEMRRVVCEQKLRPNIPNRWQSCEALRVMAKIMRECWYASGAARLTALRIKKTLSQLSQQEGIKM</sequence>
<dbReference type="PANTHER" id="PTHR23255:SF61">
    <property type="entry name" value="TGF-BETA RECEPTOR TYPE-1"/>
    <property type="match status" value="1"/>
</dbReference>
<keyword evidence="19" id="KW-0732">Signal</keyword>
<evidence type="ECO:0000256" key="34">
    <source>
        <dbReference type="ARBA" id="ARBA00043075"/>
    </source>
</evidence>
<dbReference type="GO" id="GO:0009986">
    <property type="term" value="C:cell surface"/>
    <property type="evidence" value="ECO:0007669"/>
    <property type="project" value="UniProtKB-SubCell"/>
</dbReference>
<dbReference type="AlphaFoldDB" id="A0A672TE66"/>
<evidence type="ECO:0000313" key="41">
    <source>
        <dbReference type="Proteomes" id="UP000472262"/>
    </source>
</evidence>
<dbReference type="PANTHER" id="PTHR23255">
    <property type="entry name" value="TRANSFORMING GROWTH FACTOR-BETA RECEPTOR TYPE I AND II"/>
    <property type="match status" value="1"/>
</dbReference>
<dbReference type="GO" id="GO:0045121">
    <property type="term" value="C:membrane raft"/>
    <property type="evidence" value="ECO:0007669"/>
    <property type="project" value="UniProtKB-SubCell"/>
</dbReference>
<evidence type="ECO:0000256" key="3">
    <source>
        <dbReference type="ARBA" id="ARBA00004241"/>
    </source>
</evidence>
<evidence type="ECO:0000256" key="18">
    <source>
        <dbReference type="ARBA" id="ARBA00022723"/>
    </source>
</evidence>
<evidence type="ECO:0000256" key="25">
    <source>
        <dbReference type="ARBA" id="ARBA00022843"/>
    </source>
</evidence>
<keyword evidence="10" id="KW-1003">Cell membrane</keyword>
<keyword evidence="15" id="KW-0808">Transferase</keyword>
<evidence type="ECO:0000256" key="13">
    <source>
        <dbReference type="ARBA" id="ARBA00022553"/>
    </source>
</evidence>
<comment type="subcellular location">
    <subcellularLocation>
        <location evidence="6">Cell junction</location>
        <location evidence="6">Tight junction</location>
    </subcellularLocation>
    <subcellularLocation>
        <location evidence="4">Cell membrane</location>
        <topology evidence="4">Single-pass type I membrane protein</topology>
    </subcellularLocation>
    <subcellularLocation>
        <location evidence="3">Cell surface</location>
    </subcellularLocation>
    <subcellularLocation>
        <location evidence="5">Membrane raft</location>
    </subcellularLocation>
</comment>
<keyword evidence="17" id="KW-0053">Apoptosis</keyword>
<keyword evidence="25" id="KW-0832">Ubl conjugation</keyword>
<dbReference type="Gene3D" id="1.10.510.10">
    <property type="entry name" value="Transferase(Phosphotransferase) domain 1"/>
    <property type="match status" value="1"/>
</dbReference>
<dbReference type="Ensembl" id="ENSSGRT00000119830.1">
    <property type="protein sequence ID" value="ENSSGRP00000112826.1"/>
    <property type="gene ID" value="ENSSGRG00000055455.1"/>
</dbReference>
<evidence type="ECO:0000256" key="24">
    <source>
        <dbReference type="ARBA" id="ARBA00022842"/>
    </source>
</evidence>
<evidence type="ECO:0000256" key="9">
    <source>
        <dbReference type="ARBA" id="ARBA00022427"/>
    </source>
</evidence>
<keyword evidence="29" id="KW-1015">Disulfide bond</keyword>
<evidence type="ECO:0000256" key="5">
    <source>
        <dbReference type="ARBA" id="ARBA00004285"/>
    </source>
</evidence>
<dbReference type="GO" id="GO:0007507">
    <property type="term" value="P:heart development"/>
    <property type="evidence" value="ECO:0007669"/>
    <property type="project" value="TreeGrafter"/>
</dbReference>
<dbReference type="GO" id="GO:0005886">
    <property type="term" value="C:plasma membrane"/>
    <property type="evidence" value="ECO:0007669"/>
    <property type="project" value="UniProtKB-SubCell"/>
</dbReference>
<feature type="domain" description="Protein kinase" evidence="38">
    <location>
        <begin position="154"/>
        <end position="480"/>
    </location>
</feature>
<keyword evidence="22" id="KW-0221">Differentiation</keyword>
<evidence type="ECO:0000256" key="4">
    <source>
        <dbReference type="ARBA" id="ARBA00004251"/>
    </source>
</evidence>
<evidence type="ECO:0000256" key="29">
    <source>
        <dbReference type="ARBA" id="ARBA00023157"/>
    </source>
</evidence>
<evidence type="ECO:0000256" key="26">
    <source>
        <dbReference type="ARBA" id="ARBA00022949"/>
    </source>
</evidence>
<protein>
    <recommendedName>
        <fullName evidence="33">TGF-beta receptor type-1</fullName>
        <ecNumber evidence="8">2.7.11.30</ecNumber>
    </recommendedName>
    <alternativeName>
        <fullName evidence="34">Transforming growth factor-beta receptor type I</fullName>
    </alternativeName>
</protein>
<organism evidence="40 41">
    <name type="scientific">Sinocyclocheilus grahami</name>
    <name type="common">Dianchi golden-line fish</name>
    <name type="synonym">Barbus grahami</name>
    <dbReference type="NCBI Taxonomy" id="75366"/>
    <lineage>
        <taxon>Eukaryota</taxon>
        <taxon>Metazoa</taxon>
        <taxon>Chordata</taxon>
        <taxon>Craniata</taxon>
        <taxon>Vertebrata</taxon>
        <taxon>Euteleostomi</taxon>
        <taxon>Actinopterygii</taxon>
        <taxon>Neopterygii</taxon>
        <taxon>Teleostei</taxon>
        <taxon>Ostariophysi</taxon>
        <taxon>Cypriniformes</taxon>
        <taxon>Cyprinidae</taxon>
        <taxon>Cyprininae</taxon>
        <taxon>Sinocyclocheilus</taxon>
    </lineage>
</organism>
<keyword evidence="30" id="KW-0675">Receptor</keyword>
<evidence type="ECO:0000256" key="11">
    <source>
        <dbReference type="ARBA" id="ARBA00022499"/>
    </source>
</evidence>
<comment type="catalytic activity">
    <reaction evidence="35">
        <text>L-seryl-[receptor-protein] + ATP = O-phospho-L-seryl-[receptor-protein] + ADP + H(+)</text>
        <dbReference type="Rhea" id="RHEA:18673"/>
        <dbReference type="Rhea" id="RHEA-COMP:11022"/>
        <dbReference type="Rhea" id="RHEA-COMP:11023"/>
        <dbReference type="ChEBI" id="CHEBI:15378"/>
        <dbReference type="ChEBI" id="CHEBI:29999"/>
        <dbReference type="ChEBI" id="CHEBI:30616"/>
        <dbReference type="ChEBI" id="CHEBI:83421"/>
        <dbReference type="ChEBI" id="CHEBI:456216"/>
        <dbReference type="EC" id="2.7.11.30"/>
    </reaction>
</comment>
<dbReference type="SUPFAM" id="SSF56112">
    <property type="entry name" value="Protein kinase-like (PK-like)"/>
    <property type="match status" value="1"/>
</dbReference>
<keyword evidence="28 37" id="KW-0472">Membrane</keyword>
<evidence type="ECO:0000256" key="15">
    <source>
        <dbReference type="ARBA" id="ARBA00022679"/>
    </source>
</evidence>
<evidence type="ECO:0000256" key="1">
    <source>
        <dbReference type="ARBA" id="ARBA00001936"/>
    </source>
</evidence>
<evidence type="ECO:0000256" key="7">
    <source>
        <dbReference type="ARBA" id="ARBA00009605"/>
    </source>
</evidence>
<evidence type="ECO:0000256" key="12">
    <source>
        <dbReference type="ARBA" id="ARBA00022527"/>
    </source>
</evidence>
<evidence type="ECO:0000256" key="17">
    <source>
        <dbReference type="ARBA" id="ARBA00022703"/>
    </source>
</evidence>
<keyword evidence="20" id="KW-0547">Nucleotide-binding</keyword>
<evidence type="ECO:0000256" key="30">
    <source>
        <dbReference type="ARBA" id="ARBA00023170"/>
    </source>
</evidence>
<dbReference type="InterPro" id="IPR011009">
    <property type="entry name" value="Kinase-like_dom_sf"/>
</dbReference>
<dbReference type="SUPFAM" id="SSF57302">
    <property type="entry name" value="Snake toxin-like"/>
    <property type="match status" value="1"/>
</dbReference>
<keyword evidence="21" id="KW-0418">Kinase</keyword>
<evidence type="ECO:0000256" key="35">
    <source>
        <dbReference type="ARBA" id="ARBA00047681"/>
    </source>
</evidence>
<keyword evidence="31" id="KW-0325">Glycoprotein</keyword>